<evidence type="ECO:0000256" key="1">
    <source>
        <dbReference type="SAM" id="MobiDB-lite"/>
    </source>
</evidence>
<dbReference type="AlphaFoldDB" id="A0AA40KTI7"/>
<organism evidence="2 3">
    <name type="scientific">Melipona bicolor</name>
    <dbReference type="NCBI Taxonomy" id="60889"/>
    <lineage>
        <taxon>Eukaryota</taxon>
        <taxon>Metazoa</taxon>
        <taxon>Ecdysozoa</taxon>
        <taxon>Arthropoda</taxon>
        <taxon>Hexapoda</taxon>
        <taxon>Insecta</taxon>
        <taxon>Pterygota</taxon>
        <taxon>Neoptera</taxon>
        <taxon>Endopterygota</taxon>
        <taxon>Hymenoptera</taxon>
        <taxon>Apocrita</taxon>
        <taxon>Aculeata</taxon>
        <taxon>Apoidea</taxon>
        <taxon>Anthophila</taxon>
        <taxon>Apidae</taxon>
        <taxon>Melipona</taxon>
    </lineage>
</organism>
<protein>
    <submittedName>
        <fullName evidence="2">Uncharacterized protein</fullName>
    </submittedName>
</protein>
<proteinExistence type="predicted"/>
<dbReference type="EMBL" id="JAHYIQ010000005">
    <property type="protein sequence ID" value="KAK1132373.1"/>
    <property type="molecule type" value="Genomic_DNA"/>
</dbReference>
<name>A0AA40KTI7_9HYME</name>
<feature type="compositionally biased region" description="Basic residues" evidence="1">
    <location>
        <begin position="131"/>
        <end position="142"/>
    </location>
</feature>
<sequence>MAVAEISLVLLTLKRDAMETSLETMTTGFSLKSIPFRDVTQRRKGGKSQWKFARGGNPWKAICPSGKEDSSGRRSRRWRWSARRPRWVPEGYARRTSREAWSPRLGAGGVGGGSWWTMQEGEEEEEEEAKRRRSRRRRRRSSARGDGKGCIYPATVYTGATEDGPRWKSAAFRGTGQENWLTTFRTGVELPIPGLPPVPGPPPEALFTDIYAGRA</sequence>
<dbReference type="Proteomes" id="UP001177670">
    <property type="component" value="Unassembled WGS sequence"/>
</dbReference>
<keyword evidence="3" id="KW-1185">Reference proteome</keyword>
<feature type="region of interest" description="Disordered" evidence="1">
    <location>
        <begin position="102"/>
        <end position="148"/>
    </location>
</feature>
<accession>A0AA40KTI7</accession>
<gene>
    <name evidence="2" type="ORF">K0M31_016481</name>
</gene>
<comment type="caution">
    <text evidence="2">The sequence shown here is derived from an EMBL/GenBank/DDBJ whole genome shotgun (WGS) entry which is preliminary data.</text>
</comment>
<evidence type="ECO:0000313" key="2">
    <source>
        <dbReference type="EMBL" id="KAK1132373.1"/>
    </source>
</evidence>
<reference evidence="2" key="1">
    <citation type="submission" date="2021-10" db="EMBL/GenBank/DDBJ databases">
        <title>Melipona bicolor Genome sequencing and assembly.</title>
        <authorList>
            <person name="Araujo N.S."/>
            <person name="Arias M.C."/>
        </authorList>
    </citation>
    <scope>NUCLEOTIDE SEQUENCE</scope>
    <source>
        <strain evidence="2">USP_2M_L1-L4_2017</strain>
        <tissue evidence="2">Whole body</tissue>
    </source>
</reference>
<evidence type="ECO:0000313" key="3">
    <source>
        <dbReference type="Proteomes" id="UP001177670"/>
    </source>
</evidence>